<evidence type="ECO:0000256" key="8">
    <source>
        <dbReference type="ARBA" id="ARBA00022912"/>
    </source>
</evidence>
<comment type="catalytic activity">
    <reaction evidence="10">
        <text>O-phospho-L-seryl-[protein] + H2O = L-seryl-[protein] + phosphate</text>
        <dbReference type="Rhea" id="RHEA:20629"/>
        <dbReference type="Rhea" id="RHEA-COMP:9863"/>
        <dbReference type="Rhea" id="RHEA-COMP:11604"/>
        <dbReference type="ChEBI" id="CHEBI:15377"/>
        <dbReference type="ChEBI" id="CHEBI:29999"/>
        <dbReference type="ChEBI" id="CHEBI:43474"/>
        <dbReference type="ChEBI" id="CHEBI:83421"/>
        <dbReference type="EC" id="3.1.3.16"/>
    </reaction>
</comment>
<evidence type="ECO:0000256" key="4">
    <source>
        <dbReference type="ARBA" id="ARBA00013081"/>
    </source>
</evidence>
<keyword evidence="6" id="KW-0378">Hydrolase</keyword>
<evidence type="ECO:0000256" key="6">
    <source>
        <dbReference type="ARBA" id="ARBA00022801"/>
    </source>
</evidence>
<keyword evidence="7" id="KW-0460">Magnesium</keyword>
<dbReference type="GO" id="GO:0046872">
    <property type="term" value="F:metal ion binding"/>
    <property type="evidence" value="ECO:0007669"/>
    <property type="project" value="UniProtKB-KW"/>
</dbReference>
<keyword evidence="15" id="KW-1185">Reference proteome</keyword>
<dbReference type="Gene3D" id="3.60.40.10">
    <property type="entry name" value="PPM-type phosphatase domain"/>
    <property type="match status" value="1"/>
</dbReference>
<evidence type="ECO:0000256" key="11">
    <source>
        <dbReference type="ARBA" id="ARBA00048336"/>
    </source>
</evidence>
<comment type="cofactor">
    <cofactor evidence="1">
        <name>Mn(2+)</name>
        <dbReference type="ChEBI" id="CHEBI:29035"/>
    </cofactor>
</comment>
<evidence type="ECO:0000259" key="13">
    <source>
        <dbReference type="PROSITE" id="PS51746"/>
    </source>
</evidence>
<dbReference type="AlphaFoldDB" id="A0A8T0J9U8"/>
<evidence type="ECO:0000313" key="15">
    <source>
        <dbReference type="Proteomes" id="UP000822688"/>
    </source>
</evidence>
<keyword evidence="9" id="KW-0464">Manganese</keyword>
<evidence type="ECO:0000256" key="9">
    <source>
        <dbReference type="ARBA" id="ARBA00023211"/>
    </source>
</evidence>
<dbReference type="Pfam" id="PF00481">
    <property type="entry name" value="PP2C"/>
    <property type="match status" value="1"/>
</dbReference>
<dbReference type="InterPro" id="IPR036457">
    <property type="entry name" value="PPM-type-like_dom_sf"/>
</dbReference>
<keyword evidence="5" id="KW-0479">Metal-binding</keyword>
<evidence type="ECO:0000256" key="3">
    <source>
        <dbReference type="ARBA" id="ARBA00006702"/>
    </source>
</evidence>
<evidence type="ECO:0000256" key="12">
    <source>
        <dbReference type="SAM" id="MobiDB-lite"/>
    </source>
</evidence>
<dbReference type="InterPro" id="IPR015655">
    <property type="entry name" value="PP2C"/>
</dbReference>
<accession>A0A8T0J9U8</accession>
<dbReference type="GO" id="GO:0004722">
    <property type="term" value="F:protein serine/threonine phosphatase activity"/>
    <property type="evidence" value="ECO:0007669"/>
    <property type="project" value="UniProtKB-EC"/>
</dbReference>
<evidence type="ECO:0000256" key="5">
    <source>
        <dbReference type="ARBA" id="ARBA00022723"/>
    </source>
</evidence>
<dbReference type="OrthoDB" id="10264738at2759"/>
<evidence type="ECO:0000256" key="10">
    <source>
        <dbReference type="ARBA" id="ARBA00047761"/>
    </source>
</evidence>
<dbReference type="Proteomes" id="UP000822688">
    <property type="component" value="Chromosome 1"/>
</dbReference>
<gene>
    <name evidence="14" type="ORF">KC19_1G218900</name>
</gene>
<name>A0A8T0J9U8_CERPU</name>
<reference evidence="14" key="1">
    <citation type="submission" date="2020-06" db="EMBL/GenBank/DDBJ databases">
        <title>WGS assembly of Ceratodon purpureus strain R40.</title>
        <authorList>
            <person name="Carey S.B."/>
            <person name="Jenkins J."/>
            <person name="Shu S."/>
            <person name="Lovell J.T."/>
            <person name="Sreedasyam A."/>
            <person name="Maumus F."/>
            <person name="Tiley G.P."/>
            <person name="Fernandez-Pozo N."/>
            <person name="Barry K."/>
            <person name="Chen C."/>
            <person name="Wang M."/>
            <person name="Lipzen A."/>
            <person name="Daum C."/>
            <person name="Saski C.A."/>
            <person name="Payton A.C."/>
            <person name="Mcbreen J.C."/>
            <person name="Conrad R.E."/>
            <person name="Kollar L.M."/>
            <person name="Olsson S."/>
            <person name="Huttunen S."/>
            <person name="Landis J.B."/>
            <person name="Wickett N.J."/>
            <person name="Johnson M.G."/>
            <person name="Rensing S.A."/>
            <person name="Grimwood J."/>
            <person name="Schmutz J."/>
            <person name="Mcdaniel S.F."/>
        </authorList>
    </citation>
    <scope>NUCLEOTIDE SEQUENCE</scope>
    <source>
        <strain evidence="14">R40</strain>
    </source>
</reference>
<dbReference type="SUPFAM" id="SSF81606">
    <property type="entry name" value="PP2C-like"/>
    <property type="match status" value="1"/>
</dbReference>
<organism evidence="14 15">
    <name type="scientific">Ceratodon purpureus</name>
    <name type="common">Fire moss</name>
    <name type="synonym">Dicranum purpureum</name>
    <dbReference type="NCBI Taxonomy" id="3225"/>
    <lineage>
        <taxon>Eukaryota</taxon>
        <taxon>Viridiplantae</taxon>
        <taxon>Streptophyta</taxon>
        <taxon>Embryophyta</taxon>
        <taxon>Bryophyta</taxon>
        <taxon>Bryophytina</taxon>
        <taxon>Bryopsida</taxon>
        <taxon>Dicranidae</taxon>
        <taxon>Pseudoditrichales</taxon>
        <taxon>Ditrichaceae</taxon>
        <taxon>Ceratodon</taxon>
    </lineage>
</organism>
<comment type="cofactor">
    <cofactor evidence="2">
        <name>Mg(2+)</name>
        <dbReference type="ChEBI" id="CHEBI:18420"/>
    </cofactor>
</comment>
<protein>
    <recommendedName>
        <fullName evidence="4">protein-serine/threonine phosphatase</fullName>
        <ecNumber evidence="4">3.1.3.16</ecNumber>
    </recommendedName>
</protein>
<dbReference type="PANTHER" id="PTHR47992">
    <property type="entry name" value="PROTEIN PHOSPHATASE"/>
    <property type="match status" value="1"/>
</dbReference>
<proteinExistence type="inferred from homology"/>
<keyword evidence="8" id="KW-0904">Protein phosphatase</keyword>
<comment type="caution">
    <text evidence="14">The sequence shown here is derived from an EMBL/GenBank/DDBJ whole genome shotgun (WGS) entry which is preliminary data.</text>
</comment>
<evidence type="ECO:0000256" key="1">
    <source>
        <dbReference type="ARBA" id="ARBA00001936"/>
    </source>
</evidence>
<comment type="catalytic activity">
    <reaction evidence="11">
        <text>O-phospho-L-threonyl-[protein] + H2O = L-threonyl-[protein] + phosphate</text>
        <dbReference type="Rhea" id="RHEA:47004"/>
        <dbReference type="Rhea" id="RHEA-COMP:11060"/>
        <dbReference type="Rhea" id="RHEA-COMP:11605"/>
        <dbReference type="ChEBI" id="CHEBI:15377"/>
        <dbReference type="ChEBI" id="CHEBI:30013"/>
        <dbReference type="ChEBI" id="CHEBI:43474"/>
        <dbReference type="ChEBI" id="CHEBI:61977"/>
        <dbReference type="EC" id="3.1.3.16"/>
    </reaction>
</comment>
<evidence type="ECO:0000313" key="14">
    <source>
        <dbReference type="EMBL" id="KAG0592026.1"/>
    </source>
</evidence>
<feature type="region of interest" description="Disordered" evidence="12">
    <location>
        <begin position="1"/>
        <end position="38"/>
    </location>
</feature>
<evidence type="ECO:0000256" key="2">
    <source>
        <dbReference type="ARBA" id="ARBA00001946"/>
    </source>
</evidence>
<comment type="similarity">
    <text evidence="3">Belongs to the PP2C family.</text>
</comment>
<dbReference type="CDD" id="cd00143">
    <property type="entry name" value="PP2Cc"/>
    <property type="match status" value="1"/>
</dbReference>
<dbReference type="PROSITE" id="PS51746">
    <property type="entry name" value="PPM_2"/>
    <property type="match status" value="1"/>
</dbReference>
<dbReference type="FunFam" id="3.60.40.10:FF:000010">
    <property type="entry name" value="Probable protein phosphatase 2C 39"/>
    <property type="match status" value="1"/>
</dbReference>
<sequence length="294" mass="31858">MGGKVYSRNMEQESDMGDGGKYSVRHENMNSGGGESGQMQPQAIYGFSLLQGLRGNPMEDFHIAEFRDIDGEETGLFGIIDSHGGPAVGKHVQHHLFNNILSEGGVHLDPAGATRDGYLLTDRNVLESSLEGGCSAVTAMLVDHGSRLIVANVGDARAVLAKNGRAVQLSVDHDPGSPTERASVERRGGMVTQIPGDYWRVDGLLSVARAFGDKSLKEHMSARPDLADHVVDLSCEFLILGSNGLWAVFTNQEIVDIVHKIKDPTKAAQELVSEARNRHSEDDISCLVIQFREL</sequence>
<dbReference type="EMBL" id="CM026421">
    <property type="protein sequence ID" value="KAG0592026.1"/>
    <property type="molecule type" value="Genomic_DNA"/>
</dbReference>
<dbReference type="SMART" id="SM00332">
    <property type="entry name" value="PP2Cc"/>
    <property type="match status" value="1"/>
</dbReference>
<dbReference type="InterPro" id="IPR001932">
    <property type="entry name" value="PPM-type_phosphatase-like_dom"/>
</dbReference>
<feature type="domain" description="PPM-type phosphatase" evidence="13">
    <location>
        <begin position="44"/>
        <end position="291"/>
    </location>
</feature>
<evidence type="ECO:0000256" key="7">
    <source>
        <dbReference type="ARBA" id="ARBA00022842"/>
    </source>
</evidence>
<dbReference type="EC" id="3.1.3.16" evidence="4"/>